<dbReference type="InterPro" id="IPR013762">
    <property type="entry name" value="Integrase-like_cat_sf"/>
</dbReference>
<keyword evidence="4" id="KW-0233">DNA recombination</keyword>
<evidence type="ECO:0000313" key="7">
    <source>
        <dbReference type="Proteomes" id="UP001156694"/>
    </source>
</evidence>
<dbReference type="EMBL" id="BSNN01000004">
    <property type="protein sequence ID" value="GLQ35354.1"/>
    <property type="molecule type" value="Genomic_DNA"/>
</dbReference>
<accession>A0ABQ5VVZ1</accession>
<keyword evidence="2" id="KW-0229">DNA integration</keyword>
<evidence type="ECO:0000256" key="1">
    <source>
        <dbReference type="ARBA" id="ARBA00008857"/>
    </source>
</evidence>
<sequence>MREMVRKFFQSVLDKHIDRVNKRGLSPMQITAIQNGIDFHDEAVDGDTEVSDQMLNLVGFRKAAKLTEEQWTDNETFLLREIRKADRDHLRAVLAHYKTLDSYEFGNDGRAVSKAIAASNETTLGDAIRDYLDEQARAKTWRGKTAEKNRRALDHLIEIFGQDRVLTSISQRDAQEAKKLMMELPARQKTLPATRDLSLRDATKVDGLSKISVETLNWYLQAFAAFFGWAKKNGYIHEKLFEGMKVGRANATKEERLPFTPDAMNTMFIELTSNRSGLVKSESHKWGALIGMFTGARLNEVAQLLVEDVQETDGVWHFNISDEGENQKEVKNKASKRKVPVHSALIDAGFLDFYQSRQRGKQLFPDYRFTKSNGYGRNLGRWFNESFTPKLGIKTPRHVFHSFRHTMITRLIQAEAPPEKAKCIVGHEQAGVTFQVYMRERYTLTQLKETIERFQL</sequence>
<keyword evidence="7" id="KW-1185">Reference proteome</keyword>
<evidence type="ECO:0000256" key="3">
    <source>
        <dbReference type="ARBA" id="ARBA00023125"/>
    </source>
</evidence>
<keyword evidence="3" id="KW-0238">DNA-binding</keyword>
<dbReference type="InterPro" id="IPR011010">
    <property type="entry name" value="DNA_brk_join_enz"/>
</dbReference>
<dbReference type="InterPro" id="IPR010998">
    <property type="entry name" value="Integrase_recombinase_N"/>
</dbReference>
<dbReference type="Pfam" id="PF00589">
    <property type="entry name" value="Phage_integrase"/>
    <property type="match status" value="1"/>
</dbReference>
<dbReference type="PANTHER" id="PTHR30349">
    <property type="entry name" value="PHAGE INTEGRASE-RELATED"/>
    <property type="match status" value="1"/>
</dbReference>
<dbReference type="Proteomes" id="UP001156694">
    <property type="component" value="Unassembled WGS sequence"/>
</dbReference>
<feature type="domain" description="Tyr recombinase" evidence="5">
    <location>
        <begin position="254"/>
        <end position="452"/>
    </location>
</feature>
<comment type="caution">
    <text evidence="6">The sequence shown here is derived from an EMBL/GenBank/DDBJ whole genome shotgun (WGS) entry which is preliminary data.</text>
</comment>
<dbReference type="Gene3D" id="1.10.150.130">
    <property type="match status" value="1"/>
</dbReference>
<evidence type="ECO:0000256" key="4">
    <source>
        <dbReference type="ARBA" id="ARBA00023172"/>
    </source>
</evidence>
<evidence type="ECO:0000256" key="2">
    <source>
        <dbReference type="ARBA" id="ARBA00022908"/>
    </source>
</evidence>
<evidence type="ECO:0000313" key="6">
    <source>
        <dbReference type="EMBL" id="GLQ35354.1"/>
    </source>
</evidence>
<dbReference type="PROSITE" id="PS51898">
    <property type="entry name" value="TYR_RECOMBINASE"/>
    <property type="match status" value="1"/>
</dbReference>
<dbReference type="CDD" id="cd01184">
    <property type="entry name" value="INT_C_like_1"/>
    <property type="match status" value="1"/>
</dbReference>
<dbReference type="PANTHER" id="PTHR30349:SF41">
    <property type="entry name" value="INTEGRASE_RECOMBINASE PROTEIN MJ0367-RELATED"/>
    <property type="match status" value="1"/>
</dbReference>
<reference evidence="7" key="1">
    <citation type="journal article" date="2019" name="Int. J. Syst. Evol. Microbiol.">
        <title>The Global Catalogue of Microorganisms (GCM) 10K type strain sequencing project: providing services to taxonomists for standard genome sequencing and annotation.</title>
        <authorList>
            <consortium name="The Broad Institute Genomics Platform"/>
            <consortium name="The Broad Institute Genome Sequencing Center for Infectious Disease"/>
            <person name="Wu L."/>
            <person name="Ma J."/>
        </authorList>
    </citation>
    <scope>NUCLEOTIDE SEQUENCE [LARGE SCALE GENOMIC DNA]</scope>
    <source>
        <strain evidence="7">NBRC 110140</strain>
    </source>
</reference>
<gene>
    <name evidence="6" type="ORF">GCM10007939_16370</name>
</gene>
<evidence type="ECO:0000259" key="5">
    <source>
        <dbReference type="PROSITE" id="PS51898"/>
    </source>
</evidence>
<dbReference type="SUPFAM" id="SSF56349">
    <property type="entry name" value="DNA breaking-rejoining enzymes"/>
    <property type="match status" value="1"/>
</dbReference>
<comment type="similarity">
    <text evidence="1">Belongs to the 'phage' integrase family.</text>
</comment>
<dbReference type="InterPro" id="IPR050090">
    <property type="entry name" value="Tyrosine_recombinase_XerCD"/>
</dbReference>
<proteinExistence type="inferred from homology"/>
<dbReference type="Gene3D" id="1.10.443.10">
    <property type="entry name" value="Intergrase catalytic core"/>
    <property type="match status" value="1"/>
</dbReference>
<dbReference type="InterPro" id="IPR002104">
    <property type="entry name" value="Integrase_catalytic"/>
</dbReference>
<name>A0ABQ5VVZ1_9RHOB</name>
<organism evidence="6 7">
    <name type="scientific">Amylibacter marinus</name>
    <dbReference type="NCBI Taxonomy" id="1475483"/>
    <lineage>
        <taxon>Bacteria</taxon>
        <taxon>Pseudomonadati</taxon>
        <taxon>Pseudomonadota</taxon>
        <taxon>Alphaproteobacteria</taxon>
        <taxon>Rhodobacterales</taxon>
        <taxon>Paracoccaceae</taxon>
        <taxon>Amylibacter</taxon>
    </lineage>
</organism>
<protein>
    <recommendedName>
        <fullName evidence="5">Tyr recombinase domain-containing protein</fullName>
    </recommendedName>
</protein>